<dbReference type="FunFam" id="1.10.240.10:FF:000001">
    <property type="entry name" value="Tyrosine--tRNA ligase"/>
    <property type="match status" value="1"/>
</dbReference>
<comment type="subunit">
    <text evidence="7">Homodimer.</text>
</comment>
<feature type="binding site" evidence="7">
    <location>
        <position position="168"/>
    </location>
    <ligand>
        <name>L-tyrosine</name>
        <dbReference type="ChEBI" id="CHEBI:58315"/>
    </ligand>
</feature>
<proteinExistence type="inferred from homology"/>
<keyword evidence="5 7" id="KW-0030">Aminoacyl-tRNA synthetase</keyword>
<dbReference type="InterPro" id="IPR024107">
    <property type="entry name" value="Tyr-tRNA-ligase_bac_1"/>
</dbReference>
<keyword evidence="2 7" id="KW-0547">Nucleotide-binding</keyword>
<dbReference type="InterPro" id="IPR014729">
    <property type="entry name" value="Rossmann-like_a/b/a_fold"/>
</dbReference>
<feature type="binding site" evidence="7">
    <location>
        <position position="172"/>
    </location>
    <ligand>
        <name>L-tyrosine</name>
        <dbReference type="ChEBI" id="CHEBI:58315"/>
    </ligand>
</feature>
<dbReference type="Gene3D" id="1.10.240.10">
    <property type="entry name" value="Tyrosyl-Transfer RNA Synthetase"/>
    <property type="match status" value="1"/>
</dbReference>
<dbReference type="Pfam" id="PF00579">
    <property type="entry name" value="tRNA-synt_1b"/>
    <property type="match status" value="1"/>
</dbReference>
<evidence type="ECO:0000256" key="3">
    <source>
        <dbReference type="ARBA" id="ARBA00022840"/>
    </source>
</evidence>
<evidence type="ECO:0000313" key="8">
    <source>
        <dbReference type="EMBL" id="MBU3850988.1"/>
    </source>
</evidence>
<dbReference type="PANTHER" id="PTHR11766">
    <property type="entry name" value="TYROSYL-TRNA SYNTHETASE"/>
    <property type="match status" value="1"/>
</dbReference>
<dbReference type="Gene3D" id="3.40.50.620">
    <property type="entry name" value="HUPs"/>
    <property type="match status" value="1"/>
</dbReference>
<evidence type="ECO:0000256" key="1">
    <source>
        <dbReference type="ARBA" id="ARBA00022598"/>
    </source>
</evidence>
<dbReference type="EC" id="6.1.1.1" evidence="7"/>
<dbReference type="GO" id="GO:0006437">
    <property type="term" value="P:tyrosyl-tRNA aminoacylation"/>
    <property type="evidence" value="ECO:0007669"/>
    <property type="project" value="UniProtKB-UniRule"/>
</dbReference>
<organism evidence="8 9">
    <name type="scientific">Candidatus Treponema excrementipullorum</name>
    <dbReference type="NCBI Taxonomy" id="2838768"/>
    <lineage>
        <taxon>Bacteria</taxon>
        <taxon>Pseudomonadati</taxon>
        <taxon>Spirochaetota</taxon>
        <taxon>Spirochaetia</taxon>
        <taxon>Spirochaetales</taxon>
        <taxon>Treponemataceae</taxon>
        <taxon>Treponema</taxon>
    </lineage>
</organism>
<feature type="binding site" evidence="7">
    <location>
        <position position="231"/>
    </location>
    <ligand>
        <name>ATP</name>
        <dbReference type="ChEBI" id="CHEBI:30616"/>
    </ligand>
</feature>
<evidence type="ECO:0000313" key="9">
    <source>
        <dbReference type="Proteomes" id="UP000823914"/>
    </source>
</evidence>
<evidence type="ECO:0000256" key="7">
    <source>
        <dbReference type="HAMAP-Rule" id="MF_02006"/>
    </source>
</evidence>
<comment type="subcellular location">
    <subcellularLocation>
        <location evidence="7">Cytoplasm</location>
    </subcellularLocation>
</comment>
<feature type="short sequence motif" description="'HIGH' region" evidence="7">
    <location>
        <begin position="40"/>
        <end position="49"/>
    </location>
</feature>
<dbReference type="PANTHER" id="PTHR11766:SF0">
    <property type="entry name" value="TYROSINE--TRNA LIGASE, MITOCHONDRIAL"/>
    <property type="match status" value="1"/>
</dbReference>
<dbReference type="InterPro" id="IPR036986">
    <property type="entry name" value="S4_RNA-bd_sf"/>
</dbReference>
<dbReference type="InterPro" id="IPR001412">
    <property type="entry name" value="aa-tRNA-synth_I_CS"/>
</dbReference>
<dbReference type="HAMAP" id="MF_02006">
    <property type="entry name" value="Tyr_tRNA_synth_type1"/>
    <property type="match status" value="1"/>
</dbReference>
<dbReference type="SUPFAM" id="SSF52374">
    <property type="entry name" value="Nucleotidylyl transferase"/>
    <property type="match status" value="1"/>
</dbReference>
<gene>
    <name evidence="7" type="primary">tyrS</name>
    <name evidence="8" type="ORF">IAA16_10510</name>
</gene>
<comment type="catalytic activity">
    <reaction evidence="6 7">
        <text>tRNA(Tyr) + L-tyrosine + ATP = L-tyrosyl-tRNA(Tyr) + AMP + diphosphate + H(+)</text>
        <dbReference type="Rhea" id="RHEA:10220"/>
        <dbReference type="Rhea" id="RHEA-COMP:9706"/>
        <dbReference type="Rhea" id="RHEA-COMP:9707"/>
        <dbReference type="ChEBI" id="CHEBI:15378"/>
        <dbReference type="ChEBI" id="CHEBI:30616"/>
        <dbReference type="ChEBI" id="CHEBI:33019"/>
        <dbReference type="ChEBI" id="CHEBI:58315"/>
        <dbReference type="ChEBI" id="CHEBI:78442"/>
        <dbReference type="ChEBI" id="CHEBI:78536"/>
        <dbReference type="ChEBI" id="CHEBI:456215"/>
        <dbReference type="EC" id="6.1.1.1"/>
    </reaction>
</comment>
<dbReference type="PROSITE" id="PS00178">
    <property type="entry name" value="AA_TRNA_LIGASE_I"/>
    <property type="match status" value="1"/>
</dbReference>
<dbReference type="InterPro" id="IPR002307">
    <property type="entry name" value="Tyr-tRNA-ligase"/>
</dbReference>
<dbReference type="InterPro" id="IPR024088">
    <property type="entry name" value="Tyr-tRNA-ligase_bac-type"/>
</dbReference>
<dbReference type="NCBIfam" id="TIGR00234">
    <property type="entry name" value="tyrS"/>
    <property type="match status" value="1"/>
</dbReference>
<dbReference type="CDD" id="cd00805">
    <property type="entry name" value="TyrRS_core"/>
    <property type="match status" value="1"/>
</dbReference>
<dbReference type="AlphaFoldDB" id="A0A9E2L387"/>
<keyword evidence="4 7" id="KW-0648">Protein biosynthesis</keyword>
<evidence type="ECO:0000256" key="4">
    <source>
        <dbReference type="ARBA" id="ARBA00022917"/>
    </source>
</evidence>
<dbReference type="Proteomes" id="UP000823914">
    <property type="component" value="Unassembled WGS sequence"/>
</dbReference>
<evidence type="ECO:0000256" key="5">
    <source>
        <dbReference type="ARBA" id="ARBA00023146"/>
    </source>
</evidence>
<sequence length="412" mass="46283">MNKALETLKERGFFQQCTDIDGLSDLMDKESVTFYVGTDPTGPSLHIGHMVPFFALRHLREAGHCGIALIGGGTARIGDPSGKTEMRKIISYEEIDENVKRFENQLNKFIGFDGKTALLDNNKYWLADMNYIDFMRDIGSCFSVNRMLTFESYKKRMETGLSFLEFSYQLLQSYDFLKLHERHNCCLQIGGDDQWGNIVAGADLIRRKTGKQVYGLTFPLITRSDGKKMGKTEKGALFLDPTMTPVFDFFQYWRNVADADVRKFFLLFTFLPVAEIDEIMTGDINKAKERLAWEVTAVIHGKEEADKALAGAKAAFGGSGDTSSMPTKEIVSGEFQGGLGVVDLFFMSGLSATKSEARRLVQQGGAYITDNDGKERQITDIAEIVEEKDFNDKGELILRAGKKKYLRIVLQK</sequence>
<comment type="function">
    <text evidence="7">Catalyzes the attachment of tyrosine to tRNA(Tyr) in a two-step reaction: tyrosine is first activated by ATP to form Tyr-AMP and then transferred to the acceptor end of tRNA(Tyr).</text>
</comment>
<dbReference type="EMBL" id="JAHLFV010000240">
    <property type="protein sequence ID" value="MBU3850988.1"/>
    <property type="molecule type" value="Genomic_DNA"/>
</dbReference>
<reference evidence="8" key="2">
    <citation type="submission" date="2021-04" db="EMBL/GenBank/DDBJ databases">
        <authorList>
            <person name="Gilroy R."/>
        </authorList>
    </citation>
    <scope>NUCLEOTIDE SEQUENCE</scope>
    <source>
        <strain evidence="8">Gambia15-2214</strain>
    </source>
</reference>
<dbReference type="SUPFAM" id="SSF55174">
    <property type="entry name" value="Alpha-L RNA-binding motif"/>
    <property type="match status" value="1"/>
</dbReference>
<keyword evidence="1 7" id="KW-0436">Ligase</keyword>
<accession>A0A9E2L387</accession>
<evidence type="ECO:0000256" key="6">
    <source>
        <dbReference type="ARBA" id="ARBA00048248"/>
    </source>
</evidence>
<dbReference type="GO" id="GO:0004831">
    <property type="term" value="F:tyrosine-tRNA ligase activity"/>
    <property type="evidence" value="ECO:0007669"/>
    <property type="project" value="UniProtKB-UniRule"/>
</dbReference>
<feature type="binding site" evidence="7">
    <location>
        <position position="35"/>
    </location>
    <ligand>
        <name>L-tyrosine</name>
        <dbReference type="ChEBI" id="CHEBI:58315"/>
    </ligand>
</feature>
<dbReference type="GO" id="GO:0005829">
    <property type="term" value="C:cytosol"/>
    <property type="evidence" value="ECO:0007669"/>
    <property type="project" value="TreeGrafter"/>
</dbReference>
<comment type="caution">
    <text evidence="8">The sequence shown here is derived from an EMBL/GenBank/DDBJ whole genome shotgun (WGS) entry which is preliminary data.</text>
</comment>
<dbReference type="Gene3D" id="3.10.290.10">
    <property type="entry name" value="RNA-binding S4 domain"/>
    <property type="match status" value="1"/>
</dbReference>
<keyword evidence="3 7" id="KW-0067">ATP-binding</keyword>
<dbReference type="PRINTS" id="PR01040">
    <property type="entry name" value="TRNASYNTHTYR"/>
</dbReference>
<protein>
    <recommendedName>
        <fullName evidence="7">Tyrosine--tRNA ligase</fullName>
        <ecNumber evidence="7">6.1.1.1</ecNumber>
    </recommendedName>
    <alternativeName>
        <fullName evidence="7">Tyrosyl-tRNA synthetase</fullName>
        <shortName evidence="7">TyrRS</shortName>
    </alternativeName>
</protein>
<feature type="short sequence motif" description="'KMSKS' region" evidence="7">
    <location>
        <begin position="228"/>
        <end position="232"/>
    </location>
</feature>
<name>A0A9E2L387_9SPIR</name>
<dbReference type="GO" id="GO:0005524">
    <property type="term" value="F:ATP binding"/>
    <property type="evidence" value="ECO:0007669"/>
    <property type="project" value="UniProtKB-UniRule"/>
</dbReference>
<keyword evidence="7" id="KW-0963">Cytoplasm</keyword>
<evidence type="ECO:0000256" key="2">
    <source>
        <dbReference type="ARBA" id="ARBA00022741"/>
    </source>
</evidence>
<reference evidence="8" key="1">
    <citation type="journal article" date="2021" name="PeerJ">
        <title>Extensive microbial diversity within the chicken gut microbiome revealed by metagenomics and culture.</title>
        <authorList>
            <person name="Gilroy R."/>
            <person name="Ravi A."/>
            <person name="Getino M."/>
            <person name="Pursley I."/>
            <person name="Horton D.L."/>
            <person name="Alikhan N.F."/>
            <person name="Baker D."/>
            <person name="Gharbi K."/>
            <person name="Hall N."/>
            <person name="Watson M."/>
            <person name="Adriaenssens E.M."/>
            <person name="Foster-Nyarko E."/>
            <person name="Jarju S."/>
            <person name="Secka A."/>
            <person name="Antonio M."/>
            <person name="Oren A."/>
            <person name="Chaudhuri R.R."/>
            <person name="La Ragione R."/>
            <person name="Hildebrand F."/>
            <person name="Pallen M.J."/>
        </authorList>
    </citation>
    <scope>NUCLEOTIDE SEQUENCE</scope>
    <source>
        <strain evidence="8">Gambia15-2214</strain>
    </source>
</reference>
<dbReference type="GO" id="GO:0003723">
    <property type="term" value="F:RNA binding"/>
    <property type="evidence" value="ECO:0007669"/>
    <property type="project" value="InterPro"/>
</dbReference>
<comment type="similarity">
    <text evidence="7">Belongs to the class-I aminoacyl-tRNA synthetase family. TyrS type 1 subfamily.</text>
</comment>
<dbReference type="InterPro" id="IPR002305">
    <property type="entry name" value="aa-tRNA-synth_Ic"/>
</dbReference>